<evidence type="ECO:0000313" key="3">
    <source>
        <dbReference type="Proteomes" id="UP001460679"/>
    </source>
</evidence>
<reference evidence="2" key="1">
    <citation type="submission" date="2024-03" db="EMBL/GenBank/DDBJ databases">
        <title>Complete genome sequence of Mycoplasma gypis type strain B1/T1.</title>
        <authorList>
            <person name="Spergser J."/>
        </authorList>
    </citation>
    <scope>NUCLEOTIDE SEQUENCE [LARGE SCALE GENOMIC DNA]</scope>
    <source>
        <strain evidence="2">B1/T1</strain>
    </source>
</reference>
<dbReference type="Proteomes" id="UP001460679">
    <property type="component" value="Chromosome"/>
</dbReference>
<name>A0ABZ2RUW4_9BACT</name>
<keyword evidence="1" id="KW-0175">Coiled coil</keyword>
<sequence length="341" mass="40330">MKIKWGLTPFAKKQKIYLVSHDNKGKIIVGHQSYHNVRPVIVFVNGDNVYFLNCRSTVKKGVKRKTQKNEIEIWNWKTNKSNYVDLSNIQAMNKNDFQKIFKNDSENISDLKTENGMLLMEKLCEQILGDNFLTTLQELRLVNGKMITSNVIFRDTDLVNKTKSKELDFLFKGAKEYQQLSDVGKKWYVNDLSLDKFFEQIYTNDLLDIHDEVNSSPELKDELALILLNSKEKNYHGFNKKISDTYNTKNIYEINTEMLEKNNYQHEKIIDLVISNPADKVKQYIDFLFELQQDKMYEKYLKEELETKMIERNILENSESKREIKQNKEALEEENEQIFTL</sequence>
<feature type="coiled-coil region" evidence="1">
    <location>
        <begin position="314"/>
        <end position="341"/>
    </location>
</feature>
<dbReference type="NCBIfam" id="NF045891">
    <property type="entry name" value="ICE_Mbov_0400"/>
    <property type="match status" value="1"/>
</dbReference>
<evidence type="ECO:0000313" key="2">
    <source>
        <dbReference type="EMBL" id="WXL28551.1"/>
    </source>
</evidence>
<gene>
    <name evidence="2" type="ORF">WG616_00770</name>
</gene>
<evidence type="ECO:0000256" key="1">
    <source>
        <dbReference type="SAM" id="Coils"/>
    </source>
</evidence>
<dbReference type="EMBL" id="CP148066">
    <property type="protein sequence ID" value="WXL28551.1"/>
    <property type="molecule type" value="Genomic_DNA"/>
</dbReference>
<dbReference type="RefSeq" id="WP_205498820.1">
    <property type="nucleotide sequence ID" value="NZ_CP148066.1"/>
</dbReference>
<accession>A0ABZ2RUW4</accession>
<protein>
    <submittedName>
        <fullName evidence="2">Uncharacterized protein</fullName>
    </submittedName>
</protein>
<keyword evidence="3" id="KW-1185">Reference proteome</keyword>
<organism evidence="2 3">
    <name type="scientific">[Mycoplasma] gypis</name>
    <dbReference type="NCBI Taxonomy" id="92404"/>
    <lineage>
        <taxon>Bacteria</taxon>
        <taxon>Bacillati</taxon>
        <taxon>Mycoplasmatota</taxon>
        <taxon>Mycoplasmoidales</taxon>
        <taxon>Metamycoplasmataceae</taxon>
        <taxon>Metamycoplasma</taxon>
    </lineage>
</organism>
<proteinExistence type="predicted"/>